<proteinExistence type="predicted"/>
<organism evidence="2 3">
    <name type="scientific">Cricetulus griseus</name>
    <name type="common">Chinese hamster</name>
    <name type="synonym">Cricetulus barabensis griseus</name>
    <dbReference type="NCBI Taxonomy" id="10029"/>
    <lineage>
        <taxon>Eukaryota</taxon>
        <taxon>Metazoa</taxon>
        <taxon>Chordata</taxon>
        <taxon>Craniata</taxon>
        <taxon>Vertebrata</taxon>
        <taxon>Euteleostomi</taxon>
        <taxon>Mammalia</taxon>
        <taxon>Eutheria</taxon>
        <taxon>Euarchontoglires</taxon>
        <taxon>Glires</taxon>
        <taxon>Rodentia</taxon>
        <taxon>Myomorpha</taxon>
        <taxon>Muroidea</taxon>
        <taxon>Cricetidae</taxon>
        <taxon>Cricetinae</taxon>
        <taxon>Cricetulus</taxon>
    </lineage>
</organism>
<protein>
    <submittedName>
        <fullName evidence="2">Zinc finger protein</fullName>
    </submittedName>
</protein>
<evidence type="ECO:0000313" key="3">
    <source>
        <dbReference type="Proteomes" id="UP000030759"/>
    </source>
</evidence>
<evidence type="ECO:0000313" key="2">
    <source>
        <dbReference type="EMBL" id="ERE78642.1"/>
    </source>
</evidence>
<evidence type="ECO:0000259" key="1">
    <source>
        <dbReference type="PROSITE" id="PS50805"/>
    </source>
</evidence>
<dbReference type="GO" id="GO:0006355">
    <property type="term" value="P:regulation of DNA-templated transcription"/>
    <property type="evidence" value="ECO:0007669"/>
    <property type="project" value="InterPro"/>
</dbReference>
<name>A0A061I8D6_CRIGR</name>
<feature type="domain" description="KRAB" evidence="1">
    <location>
        <begin position="64"/>
        <end position="152"/>
    </location>
</feature>
<dbReference type="Pfam" id="PF01352">
    <property type="entry name" value="KRAB"/>
    <property type="match status" value="1"/>
</dbReference>
<dbReference type="PROSITE" id="PS50805">
    <property type="entry name" value="KRAB"/>
    <property type="match status" value="1"/>
</dbReference>
<dbReference type="CDD" id="cd07765">
    <property type="entry name" value="KRAB_A-box"/>
    <property type="match status" value="1"/>
</dbReference>
<dbReference type="PANTHER" id="PTHR23232:SF150">
    <property type="entry name" value="ZINC FINGER PROTEIN 993-RELATED"/>
    <property type="match status" value="1"/>
</dbReference>
<reference evidence="3" key="1">
    <citation type="journal article" date="2013" name="Nat. Biotechnol.">
        <title>Chinese hamster genome sequenced from sorted chromosomes.</title>
        <authorList>
            <person name="Brinkrolf K."/>
            <person name="Rupp O."/>
            <person name="Laux H."/>
            <person name="Kollin F."/>
            <person name="Ernst W."/>
            <person name="Linke B."/>
            <person name="Kofler R."/>
            <person name="Romand S."/>
            <person name="Hesse F."/>
            <person name="Budach W.E."/>
            <person name="Galosy S."/>
            <person name="Muller D."/>
            <person name="Noll T."/>
            <person name="Wienberg J."/>
            <person name="Jostock T."/>
            <person name="Leonard M."/>
            <person name="Grillari J."/>
            <person name="Tauch A."/>
            <person name="Goesmann A."/>
            <person name="Helk B."/>
            <person name="Mott J.E."/>
            <person name="Puhler A."/>
            <person name="Borth N."/>
        </authorList>
    </citation>
    <scope>NUCLEOTIDE SEQUENCE [LARGE SCALE GENOMIC DNA]</scope>
    <source>
        <strain evidence="3">17A/GY</strain>
    </source>
</reference>
<dbReference type="SUPFAM" id="SSF109640">
    <property type="entry name" value="KRAB domain (Kruppel-associated box)"/>
    <property type="match status" value="1"/>
</dbReference>
<gene>
    <name evidence="2" type="ORF">H671_3g10211</name>
</gene>
<dbReference type="PANTHER" id="PTHR23232">
    <property type="entry name" value="KRAB DOMAIN C2H2 ZINC FINGER"/>
    <property type="match status" value="1"/>
</dbReference>
<dbReference type="AlphaFoldDB" id="A0A061I8D6"/>
<dbReference type="SMART" id="SM00349">
    <property type="entry name" value="KRAB"/>
    <property type="match status" value="1"/>
</dbReference>
<dbReference type="InterPro" id="IPR036051">
    <property type="entry name" value="KRAB_dom_sf"/>
</dbReference>
<dbReference type="Gene3D" id="6.10.140.140">
    <property type="match status" value="1"/>
</dbReference>
<accession>A0A061I8D6</accession>
<sequence length="180" mass="21191">MEVEEEEEAAAQVISCRQVIAFSFLKSSKCFLKNLFSMYKSDTAHLCVKHNKELWMEKRGETVAKDQGSVVDFSTEEWECLDYAQRTLYMDVMVESYNNLVFVVLAQHDLNPSTWMLMQEYMFVYMVDFIAGISYVEPSLRLWDEAYLVMVDDFSDVFSDLLCQYFIEYFASMFMREIGL</sequence>
<dbReference type="InterPro" id="IPR001909">
    <property type="entry name" value="KRAB"/>
</dbReference>
<dbReference type="EMBL" id="KE673027">
    <property type="protein sequence ID" value="ERE78642.1"/>
    <property type="molecule type" value="Genomic_DNA"/>
</dbReference>
<dbReference type="Proteomes" id="UP000030759">
    <property type="component" value="Unassembled WGS sequence"/>
</dbReference>
<dbReference type="InterPro" id="IPR050169">
    <property type="entry name" value="Krueppel_C2H2_ZnF"/>
</dbReference>